<gene>
    <name evidence="2" type="ORF">GCM10022278_02070</name>
</gene>
<dbReference type="EMBL" id="BAABBO010000001">
    <property type="protein sequence ID" value="GAA3946495.1"/>
    <property type="molecule type" value="Genomic_DNA"/>
</dbReference>
<dbReference type="RefSeq" id="WP_344802386.1">
    <property type="nucleotide sequence ID" value="NZ_BAABBO010000001.1"/>
</dbReference>
<dbReference type="Proteomes" id="UP001501337">
    <property type="component" value="Unassembled WGS sequence"/>
</dbReference>
<dbReference type="InterPro" id="IPR036249">
    <property type="entry name" value="Thioredoxin-like_sf"/>
</dbReference>
<evidence type="ECO:0000259" key="1">
    <source>
        <dbReference type="Pfam" id="PF01323"/>
    </source>
</evidence>
<sequence length="222" mass="24889">MTTAAMTTLKIDMVSDVVCPWCIIGYQRLQQALKQYPDLKVELTFQPFELNPNMPPEGQNINEHIAEKYGSDEATIEHNRQQMRSLGMDLGITFDTDAGSRIWNTFMAHKLLMRAEQLGRQTPLAMALFEAYFSERKNVSDPEILVDIAAKNGLSREEAQTALDDEALGQQVRALEDDYRRVGVSAVPTFIFNDMYSVSGAQDPVVLGKVIAEILDKNDSRG</sequence>
<keyword evidence="3" id="KW-1185">Reference proteome</keyword>
<feature type="domain" description="DSBA-like thioredoxin" evidence="1">
    <location>
        <begin position="11"/>
        <end position="208"/>
    </location>
</feature>
<proteinExistence type="predicted"/>
<dbReference type="CDD" id="cd03024">
    <property type="entry name" value="DsbA_FrnE"/>
    <property type="match status" value="1"/>
</dbReference>
<dbReference type="Gene3D" id="3.40.30.10">
    <property type="entry name" value="Glutaredoxin"/>
    <property type="match status" value="1"/>
</dbReference>
<dbReference type="PANTHER" id="PTHR13887">
    <property type="entry name" value="GLUTATHIONE S-TRANSFERASE KAPPA"/>
    <property type="match status" value="1"/>
</dbReference>
<name>A0ABP7NGM4_9GAMM</name>
<dbReference type="PANTHER" id="PTHR13887:SF41">
    <property type="entry name" value="THIOREDOXIN SUPERFAMILY PROTEIN"/>
    <property type="match status" value="1"/>
</dbReference>
<accession>A0ABP7NGM4</accession>
<dbReference type="SUPFAM" id="SSF52833">
    <property type="entry name" value="Thioredoxin-like"/>
    <property type="match status" value="1"/>
</dbReference>
<organism evidence="2 3">
    <name type="scientific">Allohahella marinimesophila</name>
    <dbReference type="NCBI Taxonomy" id="1054972"/>
    <lineage>
        <taxon>Bacteria</taxon>
        <taxon>Pseudomonadati</taxon>
        <taxon>Pseudomonadota</taxon>
        <taxon>Gammaproteobacteria</taxon>
        <taxon>Oceanospirillales</taxon>
        <taxon>Hahellaceae</taxon>
        <taxon>Allohahella</taxon>
    </lineage>
</organism>
<dbReference type="Pfam" id="PF01323">
    <property type="entry name" value="DSBA"/>
    <property type="match status" value="1"/>
</dbReference>
<protein>
    <submittedName>
        <fullName evidence="2">DsbA family oxidoreductase</fullName>
    </submittedName>
</protein>
<dbReference type="InterPro" id="IPR001853">
    <property type="entry name" value="DSBA-like_thioredoxin_dom"/>
</dbReference>
<evidence type="ECO:0000313" key="2">
    <source>
        <dbReference type="EMBL" id="GAA3946495.1"/>
    </source>
</evidence>
<reference evidence="3" key="1">
    <citation type="journal article" date="2019" name="Int. J. Syst. Evol. Microbiol.">
        <title>The Global Catalogue of Microorganisms (GCM) 10K type strain sequencing project: providing services to taxonomists for standard genome sequencing and annotation.</title>
        <authorList>
            <consortium name="The Broad Institute Genomics Platform"/>
            <consortium name="The Broad Institute Genome Sequencing Center for Infectious Disease"/>
            <person name="Wu L."/>
            <person name="Ma J."/>
        </authorList>
    </citation>
    <scope>NUCLEOTIDE SEQUENCE [LARGE SCALE GENOMIC DNA]</scope>
    <source>
        <strain evidence="3">JCM 17555</strain>
    </source>
</reference>
<comment type="caution">
    <text evidence="2">The sequence shown here is derived from an EMBL/GenBank/DDBJ whole genome shotgun (WGS) entry which is preliminary data.</text>
</comment>
<evidence type="ECO:0000313" key="3">
    <source>
        <dbReference type="Proteomes" id="UP001501337"/>
    </source>
</evidence>